<evidence type="ECO:0000313" key="1">
    <source>
        <dbReference type="EMBL" id="EGZ12730.1"/>
    </source>
</evidence>
<dbReference type="RefSeq" id="XP_009533063.1">
    <property type="nucleotide sequence ID" value="XM_009534768.1"/>
</dbReference>
<gene>
    <name evidence="1" type="ORF">PHYSODRAFT_304264</name>
</gene>
<proteinExistence type="predicted"/>
<dbReference type="AlphaFoldDB" id="G4ZYB8"/>
<keyword evidence="2" id="KW-1185">Reference proteome</keyword>
<sequence>MTTPSTSPSTISLRRAMVRVIQPHGPSRRPSQTLFLDHTSPAVAAHSSSSTTYTIPAPPQLEYESAEAAEASIHEWTKDHSFNVSRSQLGRNANGQIRYRLFACVHARKPKNNWKIADADRQRLMATSKRDECGMRISSTTRRNTRFGRSPGQGWCSDG</sequence>
<dbReference type="STRING" id="1094619.G4ZYB8"/>
<dbReference type="GeneID" id="20642383"/>
<accession>G4ZYB8</accession>
<protein>
    <submittedName>
        <fullName evidence="1">Uncharacterized protein</fullName>
    </submittedName>
</protein>
<dbReference type="Proteomes" id="UP000002640">
    <property type="component" value="Unassembled WGS sequence"/>
</dbReference>
<dbReference type="InParanoid" id="G4ZYB8"/>
<reference evidence="1 2" key="1">
    <citation type="journal article" date="2006" name="Science">
        <title>Phytophthora genome sequences uncover evolutionary origins and mechanisms of pathogenesis.</title>
        <authorList>
            <person name="Tyler B.M."/>
            <person name="Tripathy S."/>
            <person name="Zhang X."/>
            <person name="Dehal P."/>
            <person name="Jiang R.H."/>
            <person name="Aerts A."/>
            <person name="Arredondo F.D."/>
            <person name="Baxter L."/>
            <person name="Bensasson D."/>
            <person name="Beynon J.L."/>
            <person name="Chapman J."/>
            <person name="Damasceno C.M."/>
            <person name="Dorrance A.E."/>
            <person name="Dou D."/>
            <person name="Dickerman A.W."/>
            <person name="Dubchak I.L."/>
            <person name="Garbelotto M."/>
            <person name="Gijzen M."/>
            <person name="Gordon S.G."/>
            <person name="Govers F."/>
            <person name="Grunwald N.J."/>
            <person name="Huang W."/>
            <person name="Ivors K.L."/>
            <person name="Jones R.W."/>
            <person name="Kamoun S."/>
            <person name="Krampis K."/>
            <person name="Lamour K.H."/>
            <person name="Lee M.K."/>
            <person name="McDonald W.H."/>
            <person name="Medina M."/>
            <person name="Meijer H.J."/>
            <person name="Nordberg E.K."/>
            <person name="Maclean D.J."/>
            <person name="Ospina-Giraldo M.D."/>
            <person name="Morris P.F."/>
            <person name="Phuntumart V."/>
            <person name="Putnam N.H."/>
            <person name="Rash S."/>
            <person name="Rose J.K."/>
            <person name="Sakihama Y."/>
            <person name="Salamov A.A."/>
            <person name="Savidor A."/>
            <person name="Scheuring C.F."/>
            <person name="Smith B.M."/>
            <person name="Sobral B.W."/>
            <person name="Terry A."/>
            <person name="Torto-Alalibo T.A."/>
            <person name="Win J."/>
            <person name="Xu Z."/>
            <person name="Zhang H."/>
            <person name="Grigoriev I.V."/>
            <person name="Rokhsar D.S."/>
            <person name="Boore J.L."/>
        </authorList>
    </citation>
    <scope>NUCLEOTIDE SEQUENCE [LARGE SCALE GENOMIC DNA]</scope>
    <source>
        <strain evidence="1 2">P6497</strain>
    </source>
</reference>
<dbReference type="EMBL" id="JH159157">
    <property type="protein sequence ID" value="EGZ12730.1"/>
    <property type="molecule type" value="Genomic_DNA"/>
</dbReference>
<organism evidence="1 2">
    <name type="scientific">Phytophthora sojae (strain P6497)</name>
    <name type="common">Soybean stem and root rot agent</name>
    <name type="synonym">Phytophthora megasperma f. sp. glycines</name>
    <dbReference type="NCBI Taxonomy" id="1094619"/>
    <lineage>
        <taxon>Eukaryota</taxon>
        <taxon>Sar</taxon>
        <taxon>Stramenopiles</taxon>
        <taxon>Oomycota</taxon>
        <taxon>Peronosporomycetes</taxon>
        <taxon>Peronosporales</taxon>
        <taxon>Peronosporaceae</taxon>
        <taxon>Phytophthora</taxon>
    </lineage>
</organism>
<name>G4ZYB8_PHYSP</name>
<dbReference type="KEGG" id="psoj:PHYSODRAFT_304264"/>
<evidence type="ECO:0000313" key="2">
    <source>
        <dbReference type="Proteomes" id="UP000002640"/>
    </source>
</evidence>